<dbReference type="EMBL" id="NXNG01000005">
    <property type="protein sequence ID" value="PWT25662.1"/>
    <property type="molecule type" value="Genomic_DNA"/>
</dbReference>
<organism evidence="2 3">
    <name type="scientific">Butyrivibrio fibrisolvens</name>
    <dbReference type="NCBI Taxonomy" id="831"/>
    <lineage>
        <taxon>Bacteria</taxon>
        <taxon>Bacillati</taxon>
        <taxon>Bacillota</taxon>
        <taxon>Clostridia</taxon>
        <taxon>Lachnospirales</taxon>
        <taxon>Lachnospiraceae</taxon>
        <taxon>Butyrivibrio</taxon>
    </lineage>
</organism>
<proteinExistence type="predicted"/>
<accession>A0A317G4Z0</accession>
<protein>
    <submittedName>
        <fullName evidence="2">Uncharacterized protein</fullName>
    </submittedName>
</protein>
<keyword evidence="3" id="KW-1185">Reference proteome</keyword>
<evidence type="ECO:0000313" key="1">
    <source>
        <dbReference type="EMBL" id="PWT25662.1"/>
    </source>
</evidence>
<evidence type="ECO:0000313" key="2">
    <source>
        <dbReference type="EMBL" id="PWT29058.1"/>
    </source>
</evidence>
<dbReference type="Proteomes" id="UP000245488">
    <property type="component" value="Chromosome"/>
</dbReference>
<evidence type="ECO:0000313" key="3">
    <source>
        <dbReference type="Proteomes" id="UP000245488"/>
    </source>
</evidence>
<dbReference type="EMBL" id="NXNG01000001">
    <property type="protein sequence ID" value="PWT29058.1"/>
    <property type="molecule type" value="Genomic_DNA"/>
</dbReference>
<name>A0A317G4Z0_BUTFI</name>
<gene>
    <name evidence="1" type="ORF">CPT75_01480</name>
    <name evidence="2" type="ORF">CPT75_19010</name>
</gene>
<dbReference type="AlphaFoldDB" id="A0A317G4Z0"/>
<reference evidence="2 3" key="1">
    <citation type="submission" date="2017-09" db="EMBL/GenBank/DDBJ databases">
        <title>High-quality draft genome sequence of Butyrivibrio fibrisolvens INBov1, isolated from cow rumen.</title>
        <authorList>
            <person name="Rodriguez Hernaez J."/>
            <person name="Rivarola M."/>
            <person name="Paniego N."/>
            <person name="Cravero S."/>
            <person name="Ceron Cucchi M."/>
            <person name="Martinez M.C."/>
        </authorList>
    </citation>
    <scope>NUCLEOTIDE SEQUENCE [LARGE SCALE GENOMIC DNA]</scope>
    <source>
        <strain evidence="2 3">INBov1</strain>
    </source>
</reference>
<comment type="caution">
    <text evidence="2">The sequence shown here is derived from an EMBL/GenBank/DDBJ whole genome shotgun (WGS) entry which is preliminary data.</text>
</comment>
<sequence>MELIYNTIYMIKGIGLLITWYVPEYKEIENRYFEESRKLDQYRDECMDRAIDMFKEWFWDLWD</sequence>